<dbReference type="STRING" id="1028.SAMN05661096_03273"/>
<evidence type="ECO:0000313" key="3">
    <source>
        <dbReference type="Proteomes" id="UP000193804"/>
    </source>
</evidence>
<organism evidence="2 3">
    <name type="scientific">Marivirga sericea</name>
    <dbReference type="NCBI Taxonomy" id="1028"/>
    <lineage>
        <taxon>Bacteria</taxon>
        <taxon>Pseudomonadati</taxon>
        <taxon>Bacteroidota</taxon>
        <taxon>Cytophagia</taxon>
        <taxon>Cytophagales</taxon>
        <taxon>Marivirgaceae</taxon>
        <taxon>Marivirga</taxon>
    </lineage>
</organism>
<dbReference type="InterPro" id="IPR009325">
    <property type="entry name" value="DUF983"/>
</dbReference>
<keyword evidence="1" id="KW-0472">Membrane</keyword>
<reference evidence="3" key="1">
    <citation type="submission" date="2017-04" db="EMBL/GenBank/DDBJ databases">
        <authorList>
            <person name="Varghese N."/>
            <person name="Submissions S."/>
        </authorList>
    </citation>
    <scope>NUCLEOTIDE SEQUENCE [LARGE SCALE GENOMIC DNA]</scope>
    <source>
        <strain evidence="3">DSM 4125</strain>
    </source>
</reference>
<dbReference type="Proteomes" id="UP000193804">
    <property type="component" value="Unassembled WGS sequence"/>
</dbReference>
<feature type="transmembrane region" description="Helical" evidence="1">
    <location>
        <begin position="85"/>
        <end position="104"/>
    </location>
</feature>
<evidence type="ECO:0000313" key="2">
    <source>
        <dbReference type="EMBL" id="SMG46424.1"/>
    </source>
</evidence>
<name>A0A1X7KYY3_9BACT</name>
<feature type="transmembrane region" description="Helical" evidence="1">
    <location>
        <begin position="57"/>
        <end position="79"/>
    </location>
</feature>
<gene>
    <name evidence="2" type="ORF">SAMN05661096_03273</name>
</gene>
<dbReference type="EMBL" id="FXAW01000007">
    <property type="protein sequence ID" value="SMG46424.1"/>
    <property type="molecule type" value="Genomic_DNA"/>
</dbReference>
<dbReference type="RefSeq" id="WP_085518408.1">
    <property type="nucleotide sequence ID" value="NZ_FXAW01000007.1"/>
</dbReference>
<evidence type="ECO:0000256" key="1">
    <source>
        <dbReference type="SAM" id="Phobius"/>
    </source>
</evidence>
<protein>
    <submittedName>
        <fullName evidence="2">Uncharacterized conserved protein, DUF983 family</fullName>
    </submittedName>
</protein>
<keyword evidence="1" id="KW-0812">Transmembrane</keyword>
<dbReference type="Pfam" id="PF06170">
    <property type="entry name" value="DUF983"/>
    <property type="match status" value="1"/>
</dbReference>
<accession>A0A1X7KYY3</accession>
<keyword evidence="3" id="KW-1185">Reference proteome</keyword>
<proteinExistence type="predicted"/>
<keyword evidence="1" id="KW-1133">Transmembrane helix</keyword>
<sequence>MKKGSKLYSIFNYKCPRCHEGDLFETKAYDLRNFQKMPKHCAHCGLRYMSEPSFFDGAMYISYAMQVALIITVFVALNILGFAKLWLIITLSVSLSLVMIPITFRLSRAAYINLFVKYDPEKRSEFE</sequence>
<dbReference type="AlphaFoldDB" id="A0A1X7KYY3"/>
<dbReference type="OrthoDB" id="9790326at2"/>